<dbReference type="Pfam" id="PF05751">
    <property type="entry name" value="FixH"/>
    <property type="match status" value="1"/>
</dbReference>
<protein>
    <submittedName>
        <fullName evidence="2">FixH family protein</fullName>
    </submittedName>
</protein>
<dbReference type="Proteomes" id="UP001595547">
    <property type="component" value="Unassembled WGS sequence"/>
</dbReference>
<comment type="caution">
    <text evidence="2">The sequence shown here is derived from an EMBL/GenBank/DDBJ whole genome shotgun (WGS) entry which is preliminary data.</text>
</comment>
<gene>
    <name evidence="2" type="ORF">ACFOGH_12260</name>
</gene>
<evidence type="ECO:0000256" key="1">
    <source>
        <dbReference type="SAM" id="Phobius"/>
    </source>
</evidence>
<keyword evidence="3" id="KW-1185">Reference proteome</keyword>
<sequence length="157" mass="16996">MAEAGVREIKGWHVLAFTVAAFGVIIAVNLVMAYKAISTFPGLEVENSYVASQTFDADRKAQEALGWTVAPQYDGAKDELVLAFADKAGKPVVVEGLQVLLGRVTEAREDSTPQFIYEGGVYVAKVALHTGKWMLHVTAHSGDGVLFQQRLNLFVKG</sequence>
<keyword evidence="1" id="KW-1133">Transmembrane helix</keyword>
<dbReference type="RefSeq" id="WP_380073356.1">
    <property type="nucleotide sequence ID" value="NZ_JBHRTO010000001.1"/>
</dbReference>
<organism evidence="2 3">
    <name type="scientific">Cypionkella sinensis</name>
    <dbReference type="NCBI Taxonomy" id="1756043"/>
    <lineage>
        <taxon>Bacteria</taxon>
        <taxon>Pseudomonadati</taxon>
        <taxon>Pseudomonadota</taxon>
        <taxon>Alphaproteobacteria</taxon>
        <taxon>Rhodobacterales</taxon>
        <taxon>Paracoccaceae</taxon>
        <taxon>Cypionkella</taxon>
    </lineage>
</organism>
<keyword evidence="1" id="KW-0472">Membrane</keyword>
<keyword evidence="1" id="KW-0812">Transmembrane</keyword>
<dbReference type="EMBL" id="JBHRTO010000001">
    <property type="protein sequence ID" value="MFC3181768.1"/>
    <property type="molecule type" value="Genomic_DNA"/>
</dbReference>
<accession>A0ABV7J6K9</accession>
<dbReference type="InterPro" id="IPR018037">
    <property type="entry name" value="FixH_proteobacterial"/>
</dbReference>
<evidence type="ECO:0000313" key="3">
    <source>
        <dbReference type="Proteomes" id="UP001595547"/>
    </source>
</evidence>
<evidence type="ECO:0000313" key="2">
    <source>
        <dbReference type="EMBL" id="MFC3181768.1"/>
    </source>
</evidence>
<name>A0ABV7J6K9_9RHOB</name>
<reference evidence="3" key="1">
    <citation type="journal article" date="2019" name="Int. J. Syst. Evol. Microbiol.">
        <title>The Global Catalogue of Microorganisms (GCM) 10K type strain sequencing project: providing services to taxonomists for standard genome sequencing and annotation.</title>
        <authorList>
            <consortium name="The Broad Institute Genomics Platform"/>
            <consortium name="The Broad Institute Genome Sequencing Center for Infectious Disease"/>
            <person name="Wu L."/>
            <person name="Ma J."/>
        </authorList>
    </citation>
    <scope>NUCLEOTIDE SEQUENCE [LARGE SCALE GENOMIC DNA]</scope>
    <source>
        <strain evidence="3">KCTC 52039</strain>
    </source>
</reference>
<dbReference type="InterPro" id="IPR008620">
    <property type="entry name" value="FixH"/>
</dbReference>
<feature type="transmembrane region" description="Helical" evidence="1">
    <location>
        <begin position="12"/>
        <end position="34"/>
    </location>
</feature>
<dbReference type="PIRSF" id="PIRSF011386">
    <property type="entry name" value="FixH"/>
    <property type="match status" value="1"/>
</dbReference>
<proteinExistence type="predicted"/>